<gene>
    <name evidence="3" type="ORF">P4T90_23745</name>
</gene>
<accession>A0ABU6MNT3</accession>
<dbReference type="InterPro" id="IPR036513">
    <property type="entry name" value="STAS_dom_sf"/>
</dbReference>
<dbReference type="Pfam" id="PF01740">
    <property type="entry name" value="STAS"/>
    <property type="match status" value="1"/>
</dbReference>
<feature type="domain" description="STAS" evidence="2">
    <location>
        <begin position="170"/>
        <end position="281"/>
    </location>
</feature>
<sequence length="294" mass="33917">MTQTEQRNQHDQALYEYLNENMPNITEDWLQRRTMEAGSIYSLNANKSIERLLREQNTRTLLTVSEILIDNDAFEKSMKDWAIDVAKSRVEMDTPVYEVMAALSRVRESYWRYVEKFSAENEEIEKEDILKWSNVIHTAFDRLINSFVESYYKITRTRLYAQQALIDELSSPVIPIMDHIAVLPLIGDIDTKRAKMIQEIIPSKCAEANIQHLFIDLSGVTIVDTMVAQQIYHLTQILNLLGIHSTISGIRPEVAQTSIQLGLDFSRIDTFSSLKQALGKLGIRWEVFDQTAKI</sequence>
<dbReference type="InterPro" id="IPR018984">
    <property type="entry name" value="Histidine_kinase_N"/>
</dbReference>
<dbReference type="PANTHER" id="PTHR33745">
    <property type="entry name" value="RSBT ANTAGONIST PROTEIN RSBS-RELATED"/>
    <property type="match status" value="1"/>
</dbReference>
<keyword evidence="1" id="KW-0597">Phosphoprotein</keyword>
<dbReference type="Gene3D" id="1.10.490.70">
    <property type="entry name" value="Histidine kinase N-terminal domain"/>
    <property type="match status" value="1"/>
</dbReference>
<dbReference type="InterPro" id="IPR002645">
    <property type="entry name" value="STAS_dom"/>
</dbReference>
<organism evidence="3 4">
    <name type="scientific">Heyndrickxia acidicola</name>
    <dbReference type="NCBI Taxonomy" id="209389"/>
    <lineage>
        <taxon>Bacteria</taxon>
        <taxon>Bacillati</taxon>
        <taxon>Bacillota</taxon>
        <taxon>Bacilli</taxon>
        <taxon>Bacillales</taxon>
        <taxon>Bacillaceae</taxon>
        <taxon>Heyndrickxia</taxon>
    </lineage>
</organism>
<dbReference type="PANTHER" id="PTHR33745:SF3">
    <property type="entry name" value="RSBT CO-ANTAGONIST PROTEIN RSBRC"/>
    <property type="match status" value="1"/>
</dbReference>
<name>A0ABU6MNT3_9BACI</name>
<comment type="caution">
    <text evidence="3">The sequence shown here is derived from an EMBL/GenBank/DDBJ whole genome shotgun (WGS) entry which is preliminary data.</text>
</comment>
<evidence type="ECO:0000313" key="3">
    <source>
        <dbReference type="EMBL" id="MED1206043.1"/>
    </source>
</evidence>
<reference evidence="3 4" key="1">
    <citation type="submission" date="2023-03" db="EMBL/GenBank/DDBJ databases">
        <title>Bacillus Genome Sequencing.</title>
        <authorList>
            <person name="Dunlap C."/>
        </authorList>
    </citation>
    <scope>NUCLEOTIDE SEQUENCE [LARGE SCALE GENOMIC DNA]</scope>
    <source>
        <strain evidence="3 4">B-23453</strain>
    </source>
</reference>
<dbReference type="SUPFAM" id="SSF52091">
    <property type="entry name" value="SpoIIaa-like"/>
    <property type="match status" value="1"/>
</dbReference>
<proteinExistence type="predicted"/>
<dbReference type="PROSITE" id="PS50801">
    <property type="entry name" value="STAS"/>
    <property type="match status" value="1"/>
</dbReference>
<dbReference type="Proteomes" id="UP001341444">
    <property type="component" value="Unassembled WGS sequence"/>
</dbReference>
<evidence type="ECO:0000256" key="1">
    <source>
        <dbReference type="ARBA" id="ARBA00022553"/>
    </source>
</evidence>
<dbReference type="RefSeq" id="WP_066269406.1">
    <property type="nucleotide sequence ID" value="NZ_JARMAB010000047.1"/>
</dbReference>
<dbReference type="InterPro" id="IPR051932">
    <property type="entry name" value="Bact_StressResp_Reg"/>
</dbReference>
<dbReference type="Pfam" id="PF09385">
    <property type="entry name" value="HisK_N"/>
    <property type="match status" value="1"/>
</dbReference>
<dbReference type="EMBL" id="JARMAB010000047">
    <property type="protein sequence ID" value="MED1206043.1"/>
    <property type="molecule type" value="Genomic_DNA"/>
</dbReference>
<protein>
    <submittedName>
        <fullName evidence="3">STAS domain-containing protein</fullName>
    </submittedName>
</protein>
<dbReference type="Gene3D" id="3.30.750.24">
    <property type="entry name" value="STAS domain"/>
    <property type="match status" value="1"/>
</dbReference>
<evidence type="ECO:0000259" key="2">
    <source>
        <dbReference type="PROSITE" id="PS50801"/>
    </source>
</evidence>
<dbReference type="CDD" id="cd07041">
    <property type="entry name" value="STAS_RsbR_RsbS_like"/>
    <property type="match status" value="1"/>
</dbReference>
<evidence type="ECO:0000313" key="4">
    <source>
        <dbReference type="Proteomes" id="UP001341444"/>
    </source>
</evidence>
<keyword evidence="4" id="KW-1185">Reference proteome</keyword>